<keyword evidence="2" id="KW-1003">Cell membrane</keyword>
<sequence length="401" mass="43190">MDNARNRLRINMISWLSYFFTGSLVSTLGIVLFPVSQAFGKTPAFIGQMFTLMNIGLFLPIMVSGMLMRHVHLGTQLIVGSAISALTCAALFIFPANITAFGVGVFLIGAASGIMMAIGSYLVVRINDDAKARSANLIFTDFFFALAGVVLSLVLGYLFKHGASWLAMYGAMGILSVLMIILCLGVKFPIVKQTASDMPVSGTQEPWGIAAWILCFALFCFLLAEPVFTMWLPTWLKEQFGMAPDQAAYYITTYWTVKSIGLFVNQFTVRFIKLRTYLLASTVVGLFSLVLAANSAAPGLILVCAGLFGFCNSGLFSGLMSYGSLQVRNSPPTLTSALLTIGTIGTLVFSSLSAFVYSQWGLHWALNTATVAYVLLLVSLVAACITSKAEKLGVPVRIHGA</sequence>
<dbReference type="InterPro" id="IPR020846">
    <property type="entry name" value="MFS_dom"/>
</dbReference>
<dbReference type="SUPFAM" id="SSF103473">
    <property type="entry name" value="MFS general substrate transporter"/>
    <property type="match status" value="1"/>
</dbReference>
<dbReference type="PANTHER" id="PTHR43702:SF3">
    <property type="entry name" value="PROTEIN TSGA"/>
    <property type="match status" value="1"/>
</dbReference>
<feature type="transmembrane region" description="Helical" evidence="6">
    <location>
        <begin position="207"/>
        <end position="227"/>
    </location>
</feature>
<feature type="transmembrane region" description="Helical" evidence="6">
    <location>
        <begin position="364"/>
        <end position="385"/>
    </location>
</feature>
<evidence type="ECO:0000313" key="9">
    <source>
        <dbReference type="Proteomes" id="UP000543030"/>
    </source>
</evidence>
<gene>
    <name evidence="8" type="ORF">HNQ50_002010</name>
</gene>
<dbReference type="PROSITE" id="PS50850">
    <property type="entry name" value="MFS"/>
    <property type="match status" value="1"/>
</dbReference>
<dbReference type="NCBIfam" id="NF002982">
    <property type="entry name" value="PRK03699.1"/>
    <property type="match status" value="1"/>
</dbReference>
<dbReference type="Gene3D" id="1.20.1250.20">
    <property type="entry name" value="MFS general substrate transporter like domains"/>
    <property type="match status" value="2"/>
</dbReference>
<keyword evidence="9" id="KW-1185">Reference proteome</keyword>
<dbReference type="InterPro" id="IPR036259">
    <property type="entry name" value="MFS_trans_sf"/>
</dbReference>
<comment type="caution">
    <text evidence="8">The sequence shown here is derived from an EMBL/GenBank/DDBJ whole genome shotgun (WGS) entry which is preliminary data.</text>
</comment>
<reference evidence="8 9" key="1">
    <citation type="submission" date="2020-08" db="EMBL/GenBank/DDBJ databases">
        <title>Genomic Encyclopedia of Type Strains, Phase IV (KMG-IV): sequencing the most valuable type-strain genomes for metagenomic binning, comparative biology and taxonomic classification.</title>
        <authorList>
            <person name="Goeker M."/>
        </authorList>
    </citation>
    <scope>NUCLEOTIDE SEQUENCE [LARGE SCALE GENOMIC DNA]</scope>
    <source>
        <strain evidence="8 9">DSM 18233</strain>
    </source>
</reference>
<keyword evidence="4 6" id="KW-1133">Transmembrane helix</keyword>
<keyword evidence="5 6" id="KW-0472">Membrane</keyword>
<evidence type="ECO:0000313" key="8">
    <source>
        <dbReference type="EMBL" id="MBB5191287.1"/>
    </source>
</evidence>
<proteinExistence type="predicted"/>
<feature type="transmembrane region" description="Helical" evidence="6">
    <location>
        <begin position="334"/>
        <end position="358"/>
    </location>
</feature>
<organism evidence="8 9">
    <name type="scientific">Silvimonas terrae</name>
    <dbReference type="NCBI Taxonomy" id="300266"/>
    <lineage>
        <taxon>Bacteria</taxon>
        <taxon>Pseudomonadati</taxon>
        <taxon>Pseudomonadota</taxon>
        <taxon>Betaproteobacteria</taxon>
        <taxon>Neisseriales</taxon>
        <taxon>Chitinibacteraceae</taxon>
        <taxon>Silvimonas</taxon>
    </lineage>
</organism>
<feature type="transmembrane region" description="Helical" evidence="6">
    <location>
        <begin position="45"/>
        <end position="65"/>
    </location>
</feature>
<feature type="domain" description="Major facilitator superfamily (MFS) profile" evidence="7">
    <location>
        <begin position="10"/>
        <end position="391"/>
    </location>
</feature>
<keyword evidence="3 6" id="KW-0812">Transmembrane</keyword>
<evidence type="ECO:0000256" key="1">
    <source>
        <dbReference type="ARBA" id="ARBA00004429"/>
    </source>
</evidence>
<evidence type="ECO:0000256" key="3">
    <source>
        <dbReference type="ARBA" id="ARBA00022692"/>
    </source>
</evidence>
<name>A0A840RE75_9NEIS</name>
<dbReference type="GO" id="GO:0022857">
    <property type="term" value="F:transmembrane transporter activity"/>
    <property type="evidence" value="ECO:0007669"/>
    <property type="project" value="InterPro"/>
</dbReference>
<feature type="transmembrane region" description="Helical" evidence="6">
    <location>
        <begin position="12"/>
        <end position="33"/>
    </location>
</feature>
<dbReference type="Pfam" id="PF07690">
    <property type="entry name" value="MFS_1"/>
    <property type="match status" value="1"/>
</dbReference>
<dbReference type="InterPro" id="IPR011701">
    <property type="entry name" value="MFS"/>
</dbReference>
<dbReference type="PANTHER" id="PTHR43702">
    <property type="entry name" value="L-FUCOSE-PROTON SYMPORTER"/>
    <property type="match status" value="1"/>
</dbReference>
<evidence type="ECO:0000256" key="2">
    <source>
        <dbReference type="ARBA" id="ARBA00022475"/>
    </source>
</evidence>
<dbReference type="Proteomes" id="UP000543030">
    <property type="component" value="Unassembled WGS sequence"/>
</dbReference>
<dbReference type="EMBL" id="JACHHN010000003">
    <property type="protein sequence ID" value="MBB5191287.1"/>
    <property type="molecule type" value="Genomic_DNA"/>
</dbReference>
<dbReference type="GO" id="GO:0005886">
    <property type="term" value="C:plasma membrane"/>
    <property type="evidence" value="ECO:0007669"/>
    <property type="project" value="UniProtKB-SubCell"/>
</dbReference>
<evidence type="ECO:0000259" key="7">
    <source>
        <dbReference type="PROSITE" id="PS50850"/>
    </source>
</evidence>
<dbReference type="InterPro" id="IPR050375">
    <property type="entry name" value="MFS_TsgA-like"/>
</dbReference>
<dbReference type="RefSeq" id="WP_184100024.1">
    <property type="nucleotide sequence ID" value="NZ_JACHHN010000003.1"/>
</dbReference>
<comment type="subcellular location">
    <subcellularLocation>
        <location evidence="1">Cell inner membrane</location>
        <topology evidence="1">Multi-pass membrane protein</topology>
    </subcellularLocation>
</comment>
<evidence type="ECO:0000256" key="4">
    <source>
        <dbReference type="ARBA" id="ARBA00022989"/>
    </source>
</evidence>
<feature type="transmembrane region" description="Helical" evidence="6">
    <location>
        <begin position="299"/>
        <end position="322"/>
    </location>
</feature>
<evidence type="ECO:0000256" key="6">
    <source>
        <dbReference type="SAM" id="Phobius"/>
    </source>
</evidence>
<dbReference type="AlphaFoldDB" id="A0A840RE75"/>
<feature type="transmembrane region" description="Helical" evidence="6">
    <location>
        <begin position="100"/>
        <end position="124"/>
    </location>
</feature>
<evidence type="ECO:0000256" key="5">
    <source>
        <dbReference type="ARBA" id="ARBA00023136"/>
    </source>
</evidence>
<feature type="transmembrane region" description="Helical" evidence="6">
    <location>
        <begin position="276"/>
        <end position="293"/>
    </location>
</feature>
<protein>
    <submittedName>
        <fullName evidence="8">TsgA-like MFS transporter</fullName>
    </submittedName>
</protein>
<feature type="transmembrane region" description="Helical" evidence="6">
    <location>
        <begin position="77"/>
        <end position="94"/>
    </location>
</feature>
<feature type="transmembrane region" description="Helical" evidence="6">
    <location>
        <begin position="165"/>
        <end position="186"/>
    </location>
</feature>
<feature type="transmembrane region" description="Helical" evidence="6">
    <location>
        <begin position="136"/>
        <end position="159"/>
    </location>
</feature>
<feature type="transmembrane region" description="Helical" evidence="6">
    <location>
        <begin position="247"/>
        <end position="264"/>
    </location>
</feature>
<accession>A0A840RE75</accession>